<dbReference type="RefSeq" id="WP_344162636.1">
    <property type="nucleotide sequence ID" value="NZ_BAAAPC010000010.1"/>
</dbReference>
<gene>
    <name evidence="1" type="ORF">GCM10009799_27670</name>
</gene>
<comment type="caution">
    <text evidence="1">The sequence shown here is derived from an EMBL/GenBank/DDBJ whole genome shotgun (WGS) entry which is preliminary data.</text>
</comment>
<reference evidence="2" key="1">
    <citation type="journal article" date="2019" name="Int. J. Syst. Evol. Microbiol.">
        <title>The Global Catalogue of Microorganisms (GCM) 10K type strain sequencing project: providing services to taxonomists for standard genome sequencing and annotation.</title>
        <authorList>
            <consortium name="The Broad Institute Genomics Platform"/>
            <consortium name="The Broad Institute Genome Sequencing Center for Infectious Disease"/>
            <person name="Wu L."/>
            <person name="Ma J."/>
        </authorList>
    </citation>
    <scope>NUCLEOTIDE SEQUENCE [LARGE SCALE GENOMIC DNA]</scope>
    <source>
        <strain evidence="2">JCM 15313</strain>
    </source>
</reference>
<organism evidence="1 2">
    <name type="scientific">Nocardiopsis rhodophaea</name>
    <dbReference type="NCBI Taxonomy" id="280238"/>
    <lineage>
        <taxon>Bacteria</taxon>
        <taxon>Bacillati</taxon>
        <taxon>Actinomycetota</taxon>
        <taxon>Actinomycetes</taxon>
        <taxon>Streptosporangiales</taxon>
        <taxon>Nocardiopsidaceae</taxon>
        <taxon>Nocardiopsis</taxon>
    </lineage>
</organism>
<dbReference type="Proteomes" id="UP001501585">
    <property type="component" value="Unassembled WGS sequence"/>
</dbReference>
<sequence length="332" mass="36652">MLINRLVDIVVSIMDKTSGMEVVWDVWEDPELERILPDIRAGRLTPGLDLVKAAGENWDLRALRIDVLSREAAARLDSIEKLAGDDADGLLWLGSARIRAAWNIRGAARARYVSSEQFEKFWEGLSTAPEPLLRAAELRPNDPVPWDCLQWFGLGMQLDRSELDNIWDQLCARAPRTCAGHFSRAQVLCNKWQGSNEEVLAFAREVASSCQAGDPRAALLPLAHFEVIADLLDDTESDEDSLSFVRKCISSPGVAAEIADAADRWLVAAQPHPHSADAAHLFGAAAYYAGDAHRARELLKHAGRRVSPYLPWGLARVSAGRAYAKARRELGI</sequence>
<proteinExistence type="predicted"/>
<keyword evidence="2" id="KW-1185">Reference proteome</keyword>
<evidence type="ECO:0000313" key="1">
    <source>
        <dbReference type="EMBL" id="GAA1999055.1"/>
    </source>
</evidence>
<dbReference type="EMBL" id="BAAAPC010000010">
    <property type="protein sequence ID" value="GAA1999055.1"/>
    <property type="molecule type" value="Genomic_DNA"/>
</dbReference>
<evidence type="ECO:0008006" key="3">
    <source>
        <dbReference type="Google" id="ProtNLM"/>
    </source>
</evidence>
<name>A0ABP5EHX8_9ACTN</name>
<accession>A0ABP5EHX8</accession>
<protein>
    <recommendedName>
        <fullName evidence="3">DUF4034 domain-containing protein</fullName>
    </recommendedName>
</protein>
<evidence type="ECO:0000313" key="2">
    <source>
        <dbReference type="Proteomes" id="UP001501585"/>
    </source>
</evidence>